<dbReference type="AlphaFoldDB" id="A0A972FLP2"/>
<comment type="caution">
    <text evidence="2">The sequence shown here is derived from an EMBL/GenBank/DDBJ whole genome shotgun (WGS) entry which is preliminary data.</text>
</comment>
<evidence type="ECO:0000313" key="2">
    <source>
        <dbReference type="EMBL" id="NMH28023.1"/>
    </source>
</evidence>
<keyword evidence="3" id="KW-1185">Reference proteome</keyword>
<dbReference type="RefSeq" id="WP_169527137.1">
    <property type="nucleotide sequence ID" value="NZ_JAAMPU010000104.1"/>
</dbReference>
<dbReference type="InterPro" id="IPR034660">
    <property type="entry name" value="DinB/YfiT-like"/>
</dbReference>
<gene>
    <name evidence="2" type="ORF">G6047_08260</name>
</gene>
<dbReference type="Pfam" id="PF12867">
    <property type="entry name" value="DinB_2"/>
    <property type="match status" value="1"/>
</dbReference>
<evidence type="ECO:0000259" key="1">
    <source>
        <dbReference type="Pfam" id="PF12867"/>
    </source>
</evidence>
<protein>
    <submittedName>
        <fullName evidence="2">DinB family protein</fullName>
    </submittedName>
</protein>
<reference evidence="2" key="1">
    <citation type="submission" date="2020-02" db="EMBL/GenBank/DDBJ databases">
        <title>Flavobacterium sp. genome.</title>
        <authorList>
            <person name="Jung H.S."/>
            <person name="Baek J.H."/>
            <person name="Jeon C.O."/>
        </authorList>
    </citation>
    <scope>NUCLEOTIDE SEQUENCE</scope>
    <source>
        <strain evidence="2">SE-s28</strain>
    </source>
</reference>
<dbReference type="Gene3D" id="1.20.120.450">
    <property type="entry name" value="dinb family like domain"/>
    <property type="match status" value="1"/>
</dbReference>
<accession>A0A972FLP2</accession>
<evidence type="ECO:0000313" key="3">
    <source>
        <dbReference type="Proteomes" id="UP000712080"/>
    </source>
</evidence>
<feature type="domain" description="DinB-like" evidence="1">
    <location>
        <begin position="26"/>
        <end position="146"/>
    </location>
</feature>
<sequence length="154" mass="17835">MNENKFLARQFESLFDGNPWLDNTIMATLKDVSADKASAQPKTVPNSIWQIVHHMACWRQHVLTRIKGDQLQSPQDNFFSPVIDTSAKAWQTALDNLAKTQEEWLSFLEHQYDDDKASEKYKGTSYSVRDVIHGILQHDSYHLGQLVWLVKYNL</sequence>
<organism evidence="2 3">
    <name type="scientific">Flavobacterium silvaticum</name>
    <dbReference type="NCBI Taxonomy" id="1852020"/>
    <lineage>
        <taxon>Bacteria</taxon>
        <taxon>Pseudomonadati</taxon>
        <taxon>Bacteroidota</taxon>
        <taxon>Flavobacteriia</taxon>
        <taxon>Flavobacteriales</taxon>
        <taxon>Flavobacteriaceae</taxon>
        <taxon>Flavobacterium</taxon>
    </lineage>
</organism>
<dbReference type="EMBL" id="JAAMPU010000104">
    <property type="protein sequence ID" value="NMH28023.1"/>
    <property type="molecule type" value="Genomic_DNA"/>
</dbReference>
<dbReference type="SUPFAM" id="SSF109854">
    <property type="entry name" value="DinB/YfiT-like putative metalloenzymes"/>
    <property type="match status" value="1"/>
</dbReference>
<dbReference type="Proteomes" id="UP000712080">
    <property type="component" value="Unassembled WGS sequence"/>
</dbReference>
<dbReference type="InterPro" id="IPR024775">
    <property type="entry name" value="DinB-like"/>
</dbReference>
<name>A0A972FLP2_9FLAO</name>
<proteinExistence type="predicted"/>